<evidence type="ECO:0000256" key="2">
    <source>
        <dbReference type="ARBA" id="ARBA00003267"/>
    </source>
</evidence>
<feature type="region of interest" description="Disordered" evidence="22">
    <location>
        <begin position="275"/>
        <end position="324"/>
    </location>
</feature>
<proteinExistence type="inferred from homology"/>
<feature type="compositionally biased region" description="Low complexity" evidence="22">
    <location>
        <begin position="725"/>
        <end position="755"/>
    </location>
</feature>
<dbReference type="Pfam" id="PF23191">
    <property type="entry name" value="WHD_MCM3_C"/>
    <property type="match status" value="1"/>
</dbReference>
<dbReference type="SUPFAM" id="SSF56235">
    <property type="entry name" value="N-terminal nucleophile aminohydrolases (Ntn hydrolases)"/>
    <property type="match status" value="1"/>
</dbReference>
<feature type="domain" description="MCM C-terminal AAA(+) ATPase" evidence="23">
    <location>
        <begin position="1305"/>
        <end position="1506"/>
    </location>
</feature>
<dbReference type="InterPro" id="IPR001347">
    <property type="entry name" value="SIS_dom"/>
</dbReference>
<dbReference type="Gene3D" id="3.60.20.10">
    <property type="entry name" value="Glutamine Phosphoribosylpyrophosphate, subunit 1, domain 1"/>
    <property type="match status" value="1"/>
</dbReference>
<reference evidence="26 27" key="1">
    <citation type="submission" date="2015-07" db="EMBL/GenBank/DDBJ databases">
        <authorList>
            <person name="Cajimat M.N.B."/>
            <person name="Milazzo M.L."/>
            <person name="Fulhorst C.F."/>
        </authorList>
    </citation>
    <scope>NUCLEOTIDE SEQUENCE [LARGE SCALE GENOMIC DNA]</scope>
    <source>
        <strain evidence="26">Single colony</strain>
    </source>
</reference>
<evidence type="ECO:0000313" key="26">
    <source>
        <dbReference type="EMBL" id="CTR05143.1"/>
    </source>
</evidence>
<evidence type="ECO:0000256" key="7">
    <source>
        <dbReference type="ARBA" id="ARBA00012916"/>
    </source>
</evidence>
<evidence type="ECO:0000256" key="17">
    <source>
        <dbReference type="ARBA" id="ARBA00023125"/>
    </source>
</evidence>
<dbReference type="GO" id="GO:0016787">
    <property type="term" value="F:hydrolase activity"/>
    <property type="evidence" value="ECO:0007669"/>
    <property type="project" value="UniProtKB-KW"/>
</dbReference>
<keyword evidence="13" id="KW-0378">Hydrolase</keyword>
<evidence type="ECO:0000256" key="10">
    <source>
        <dbReference type="ARBA" id="ARBA00022705"/>
    </source>
</evidence>
<evidence type="ECO:0000256" key="22">
    <source>
        <dbReference type="SAM" id="MobiDB-lite"/>
    </source>
</evidence>
<dbReference type="InterPro" id="IPR056575">
    <property type="entry name" value="WH_MCM3_C"/>
</dbReference>
<keyword evidence="14" id="KW-0347">Helicase</keyword>
<accession>A0A0K3C8F4</accession>
<dbReference type="Pfam" id="PF00493">
    <property type="entry name" value="MCM"/>
    <property type="match status" value="1"/>
</dbReference>
<dbReference type="Gene3D" id="3.40.50.300">
    <property type="entry name" value="P-loop containing nucleotide triphosphate hydrolases"/>
    <property type="match status" value="1"/>
</dbReference>
<dbReference type="CDD" id="cd00714">
    <property type="entry name" value="GFAT"/>
    <property type="match status" value="1"/>
</dbReference>
<dbReference type="Pfam" id="PF17207">
    <property type="entry name" value="MCM_OB"/>
    <property type="match status" value="1"/>
</dbReference>
<dbReference type="GO" id="GO:0043596">
    <property type="term" value="C:nuclear replication fork"/>
    <property type="evidence" value="ECO:0007669"/>
    <property type="project" value="UniProtKB-ARBA"/>
</dbReference>
<evidence type="ECO:0000259" key="23">
    <source>
        <dbReference type="PROSITE" id="PS50051"/>
    </source>
</evidence>
<protein>
    <recommendedName>
        <fullName evidence="20">D-fructose-6-phosphate amidotransferase</fullName>
        <ecNumber evidence="7">2.6.1.16</ecNumber>
        <ecNumber evidence="6">3.6.4.12</ecNumber>
    </recommendedName>
    <alternativeName>
        <fullName evidence="19">Hexosephosphate aminotransferase</fullName>
    </alternativeName>
</protein>
<dbReference type="GO" id="GO:0006031">
    <property type="term" value="P:chitin biosynthetic process"/>
    <property type="evidence" value="ECO:0007669"/>
    <property type="project" value="UniProtKB-ARBA"/>
</dbReference>
<dbReference type="STRING" id="5286.A0A0K3C8F4"/>
<sequence>MLESDAPLEQPDPLAMSDEPAQATSEAPHAADDRALKQEHLADDTRSSHGEEVGEGAAAEGLAGGAGNERDVLEAYTFGRTPALKLGEPVGEGRAAGSGDGIVVRSGHLPEQRVIRPTLSHRPSSLVSRLSSSSTGSAGAPPAPRPYALPPGLAARSPVPPPSLSSAASISTITRQDTSQLLGLTPAYKAAPPHGQPRSARITYEPPIPLDVQLLLLTTPPPPQRKRVVITAPPQAGDEAAAAERARRARERDLRDEKSLVRRVKAFRIINDGVRNLSGRRGSGDANDELPMAPLKGSETLDLNRQRRESADSGSRRTGKIDSHTSADFVPKTWKDFEQAYAAGQLDIEDPPFPPISPSSSISTAFPSRGQPVDTSKLSPYEAGHFPAPLHLSPVTHIRERVIAQLDLLGETYLLPGTPAPTQPPSFAASFGPSAGSSVESWSSGHRDSLTHFTSSTGSGRRESNASTAPSTVYSHSPAKSQHPFAAPSVFPTYGTSHASPPVPMYSNRGPSSFPASPVIDGLSAISLRNHPTLVSLLHRALYAPLGSPALFKPAPKAAIITLFPSSSSPSSSVTLLESVNLPARVTSFPITHALDAHVLLNGERGLVIADTERDWRWRHNEVICSSASNPIYGPSSAAKPGLGIRFYAGELAQLPPLLHLGLTRSRSQEAGGRIAIGTIALLDDWPRMSRFGSSEKAKLRSLASEITREIEHFLREREKHNFARRGSVSSSGGSRRPSHAHSSASAAAAQQASANMGRTRSDSHAKKVSFDAGAGGYESGYVDYNSVSRRGSVDERDRAPTPAPSGPLPDPPASSPLSSYGLPPMLASTPAASIFAAACTSLADKLDLALVYLVSLDLSSCPPAPSVAGSPSLELIAAHNLPPDANASFDPSLHLRALRAPEGGLLYRSPAASSSASPAMREAAKGGFASGILLPVAEVESPSARGWVLAGYTTDRKRRWGEGEMSEFEKCSLDSCYLPSLFVPPPRDTPIMADFAGLPPLQDDQLATRTRRFTEFLDLDAGSEAAKRMSMHYRSSVKKMLDAQERRLVVNLDDLRDYDREFCDGLLKEPAAWLPAADAALKDMAVNQAGDRMAESVKQDTFYVGFKGSFGEHHTTPRTLRSDKLGKMVCMEGIVTRCNLVRPKMQQSVHYCPTTTNFHTRLYTDRLSSAAASGAPVSSSAYPQTDADGNPLEIEHGLSTFMDHQMISIQEMPERAPAGQLPRSVEVVMEDDLVDRCKPGDRLQIVGVYRSLGGGASGSAHFKTLIVANHVVLLSAKAGAGIAQQTISTDDEREIRKVAKRKDVYELLWKSLAPSIYGSDYIKQAILLLLLGGVEKNLPNGTHLRGDINVLMVGDPSTAKSQMLRFVLNTAPLAIATTGRGSSGVGLTAAVTTDKETGERRLEAGAMVLADRGVVCIDEFDKMSEVDRVAIHETVTIAKAGIHTSLNARCSVVAAANPIYGQYDVHKDPHKNIALPDSLLSRFDLLFIVTDEADEQRDRQISEHVLRMHRYVQPGLEPGAPAVDSLEQHLSVGTEQPAANAGGQAKTSPFEKYNELLHGGIAPKVVKKRGGKKETVPPDVLTIQFVKKYIQFAKSHVQPVLTPEASECITKAWTNLRNDDAGPNQKRTSPMTVRALETLIRLSTAHAKARLSPDILIEDAEAAEEILRYALYKEVVKASKPKSKRRRLNKPKRGDKGSDEEDSDEDEGESSSDDEDDGRGPKRMEMPGSAKKRGTRANPARGARAGSARAGSASPSPAAVEADGEGDWMMVEQGQQRMNEDGDEQAAAGTPTPPPVPAVEQAEKVAQAELPAQGGLEPARFKLFQQRLAAVRKATFKDQDEISLGQLMEPLNADLAVDQLFGRAEVEQILEALSEQDDSVITFHSGVLGTRDDDRAKEGIVPHRSTASPPVSRRRSRARWMLAMDAGIDARDQAWPGRLWRTGRARCGIFAYASFLCERDRRFVLETLLNGLQRMEYRGYDSAGLEIEGDDPNEPYIFKEVGKVSMLKEKCMTAPIDMDKSYVSQTSIAHTRWATHGVPSTTNCHPHMSDPMKEFTVVHNGIITNYKELRLVLEKRGFKFQTDTDTEVAAVLAKYLYDSQKGKQISFTALIKSVIMELEGAFAFVFKSIHYPDEVVVARRGSPVLIGVKTEKKLKVDFVDVEFAGAADADKALEESAAPGAANGLLGVPGPANPQGGKLVRSQSRAFLSDDGMPQPIEFFIASDASAIVEHTKRVLYLEDDDIAHIAEGEFHIHRLRKNDGTVSTIRAIETLEIELAAIMKGSFDHFMQKEIYEQPESVVNTMRGRVNFDTHTITLGGLKAYLHVIRRCRRLVFVACGTSYHSCLATRSIFEELTEIPVSVELASDFLDRKTPIFRDDVCIFVSQSGETADTILAMRYCLERGALNVGVVNVVGSTISRESHCGIHVNAGPEIGVASTKAYTSQYIALVMMAIQLSEDRLS</sequence>
<dbReference type="Pfam" id="PF13522">
    <property type="entry name" value="GATase_6"/>
    <property type="match status" value="1"/>
</dbReference>
<feature type="region of interest" description="Disordered" evidence="22">
    <location>
        <begin position="790"/>
        <end position="820"/>
    </location>
</feature>
<dbReference type="InterPro" id="IPR041562">
    <property type="entry name" value="MCM_lid"/>
</dbReference>
<dbReference type="InterPro" id="IPR018525">
    <property type="entry name" value="MCM_CS"/>
</dbReference>
<keyword evidence="16" id="KW-0315">Glutamine amidotransferase</keyword>
<dbReference type="InterPro" id="IPR027925">
    <property type="entry name" value="MCM_N"/>
</dbReference>
<keyword evidence="10" id="KW-0235">DNA replication</keyword>
<dbReference type="SMART" id="SM00382">
    <property type="entry name" value="AAA"/>
    <property type="match status" value="1"/>
</dbReference>
<feature type="compositionally biased region" description="Low complexity" evidence="22">
    <location>
        <begin position="1737"/>
        <end position="1760"/>
    </location>
</feature>
<dbReference type="InterPro" id="IPR027417">
    <property type="entry name" value="P-loop_NTPase"/>
</dbReference>
<comment type="function">
    <text evidence="2">Involved in amino sugar synthesis (formation of chitin, supplies the amino sugars of asparagine-linked oligosaccharides of glycoproteins).</text>
</comment>
<dbReference type="InterPro" id="IPR033762">
    <property type="entry name" value="MCM_OB"/>
</dbReference>
<evidence type="ECO:0000256" key="8">
    <source>
        <dbReference type="ARBA" id="ARBA00022576"/>
    </source>
</evidence>
<name>A0A0K3C8F4_RHOTO</name>
<dbReference type="GO" id="GO:0005656">
    <property type="term" value="C:nuclear pre-replicative complex"/>
    <property type="evidence" value="ECO:0007669"/>
    <property type="project" value="UniProtKB-ARBA"/>
</dbReference>
<feature type="compositionally biased region" description="Acidic residues" evidence="22">
    <location>
        <begin position="1699"/>
        <end position="1718"/>
    </location>
</feature>
<dbReference type="GO" id="GO:0003697">
    <property type="term" value="F:single-stranded DNA binding"/>
    <property type="evidence" value="ECO:0007669"/>
    <property type="project" value="TreeGrafter"/>
</dbReference>
<dbReference type="Gene3D" id="3.40.50.10490">
    <property type="entry name" value="Glucose-6-phosphate isomerase like protein, domain 1"/>
    <property type="match status" value="1"/>
</dbReference>
<dbReference type="SUPFAM" id="SSF52540">
    <property type="entry name" value="P-loop containing nucleoside triphosphate hydrolases"/>
    <property type="match status" value="1"/>
</dbReference>
<dbReference type="PANTHER" id="PTHR11630:SF46">
    <property type="entry name" value="DNA REPLICATION LICENSING FACTOR MCM3-RELATED"/>
    <property type="match status" value="1"/>
</dbReference>
<evidence type="ECO:0000259" key="25">
    <source>
        <dbReference type="PROSITE" id="PS51464"/>
    </source>
</evidence>
<organism evidence="26 27">
    <name type="scientific">Rhodotorula toruloides</name>
    <name type="common">Yeast</name>
    <name type="synonym">Rhodosporidium toruloides</name>
    <dbReference type="NCBI Taxonomy" id="5286"/>
    <lineage>
        <taxon>Eukaryota</taxon>
        <taxon>Fungi</taxon>
        <taxon>Dikarya</taxon>
        <taxon>Basidiomycota</taxon>
        <taxon>Pucciniomycotina</taxon>
        <taxon>Microbotryomycetes</taxon>
        <taxon>Sporidiobolales</taxon>
        <taxon>Sporidiobolaceae</taxon>
        <taxon>Rhodotorula</taxon>
    </lineage>
</organism>
<dbReference type="PROSITE" id="PS00847">
    <property type="entry name" value="MCM_1"/>
    <property type="match status" value="1"/>
</dbReference>
<evidence type="ECO:0000256" key="15">
    <source>
        <dbReference type="ARBA" id="ARBA00022840"/>
    </source>
</evidence>
<dbReference type="UniPathway" id="UPA00113">
    <property type="reaction ID" value="UER00528"/>
</dbReference>
<gene>
    <name evidence="26" type="primary">FGENESH: predicted gene_2.173</name>
    <name evidence="26" type="ORF">BN2166_0010040</name>
</gene>
<dbReference type="Gene3D" id="3.30.1640.10">
    <property type="entry name" value="mini-chromosome maintenance (MCM) complex, chain A, domain 1"/>
    <property type="match status" value="1"/>
</dbReference>
<feature type="region of interest" description="Disordered" evidence="22">
    <location>
        <begin position="1681"/>
        <end position="1798"/>
    </location>
</feature>
<feature type="region of interest" description="Disordered" evidence="22">
    <location>
        <begin position="722"/>
        <end position="766"/>
    </location>
</feature>
<dbReference type="FunFam" id="3.60.20.10:FF:000052">
    <property type="entry name" value="Glutamine--fructose-6-phosphate aminotransferase [isomerizing] 2"/>
    <property type="match status" value="1"/>
</dbReference>
<dbReference type="InterPro" id="IPR035466">
    <property type="entry name" value="GlmS/AgaS_SIS"/>
</dbReference>
<evidence type="ECO:0000256" key="3">
    <source>
        <dbReference type="ARBA" id="ARBA00004123"/>
    </source>
</evidence>
<comment type="similarity">
    <text evidence="5 21">Belongs to the MCM family.</text>
</comment>
<keyword evidence="27" id="KW-1185">Reference proteome</keyword>
<dbReference type="SUPFAM" id="SSF50249">
    <property type="entry name" value="Nucleic acid-binding proteins"/>
    <property type="match status" value="1"/>
</dbReference>
<comment type="subcellular location">
    <subcellularLocation>
        <location evidence="3">Nucleus</location>
    </subcellularLocation>
</comment>
<evidence type="ECO:0000256" key="9">
    <source>
        <dbReference type="ARBA" id="ARBA00022679"/>
    </source>
</evidence>
<evidence type="ECO:0000313" key="27">
    <source>
        <dbReference type="Proteomes" id="UP000199069"/>
    </source>
</evidence>
<dbReference type="EC" id="2.6.1.16" evidence="7"/>
<evidence type="ECO:0000256" key="21">
    <source>
        <dbReference type="RuleBase" id="RU004070"/>
    </source>
</evidence>
<feature type="region of interest" description="Disordered" evidence="22">
    <location>
        <begin position="438"/>
        <end position="480"/>
    </location>
</feature>
<dbReference type="Proteomes" id="UP000199069">
    <property type="component" value="Unassembled WGS sequence"/>
</dbReference>
<dbReference type="PANTHER" id="PTHR11630">
    <property type="entry name" value="DNA REPLICATION LICENSING FACTOR MCM FAMILY MEMBER"/>
    <property type="match status" value="1"/>
</dbReference>
<feature type="compositionally biased region" description="Basic residues" evidence="22">
    <location>
        <begin position="1681"/>
        <end position="1692"/>
    </location>
</feature>
<keyword evidence="8" id="KW-0032">Aminotransferase</keyword>
<evidence type="ECO:0000256" key="11">
    <source>
        <dbReference type="ARBA" id="ARBA00022737"/>
    </source>
</evidence>
<evidence type="ECO:0000256" key="16">
    <source>
        <dbReference type="ARBA" id="ARBA00022962"/>
    </source>
</evidence>
<dbReference type="InterPro" id="IPR029055">
    <property type="entry name" value="Ntn_hydrolases_N"/>
</dbReference>
<dbReference type="GO" id="GO:0031261">
    <property type="term" value="C:DNA replication preinitiation complex"/>
    <property type="evidence" value="ECO:0007669"/>
    <property type="project" value="UniProtKB-ARBA"/>
</dbReference>
<dbReference type="GO" id="GO:0042555">
    <property type="term" value="C:MCM complex"/>
    <property type="evidence" value="ECO:0007669"/>
    <property type="project" value="InterPro"/>
</dbReference>
<dbReference type="Gene3D" id="2.20.28.10">
    <property type="match status" value="1"/>
</dbReference>
<evidence type="ECO:0000256" key="4">
    <source>
        <dbReference type="ARBA" id="ARBA00004775"/>
    </source>
</evidence>
<evidence type="ECO:0000256" key="6">
    <source>
        <dbReference type="ARBA" id="ARBA00012551"/>
    </source>
</evidence>
<dbReference type="SMART" id="SM00350">
    <property type="entry name" value="MCM"/>
    <property type="match status" value="1"/>
</dbReference>
<evidence type="ECO:0000256" key="19">
    <source>
        <dbReference type="ARBA" id="ARBA00029805"/>
    </source>
</evidence>
<evidence type="ECO:0000259" key="24">
    <source>
        <dbReference type="PROSITE" id="PS51278"/>
    </source>
</evidence>
<dbReference type="InterPro" id="IPR012340">
    <property type="entry name" value="NA-bd_OB-fold"/>
</dbReference>
<feature type="compositionally biased region" description="Basic and acidic residues" evidence="22">
    <location>
        <begin position="29"/>
        <end position="52"/>
    </location>
</feature>
<dbReference type="Gene3D" id="2.40.50.140">
    <property type="entry name" value="Nucleic acid-binding proteins"/>
    <property type="match status" value="1"/>
</dbReference>
<dbReference type="InterPro" id="IPR047084">
    <property type="entry name" value="GFAT_N"/>
</dbReference>
<dbReference type="PROSITE" id="PS51278">
    <property type="entry name" value="GATASE_TYPE_2"/>
    <property type="match status" value="1"/>
</dbReference>
<dbReference type="PROSITE" id="PS51464">
    <property type="entry name" value="SIS"/>
    <property type="match status" value="1"/>
</dbReference>
<evidence type="ECO:0000256" key="14">
    <source>
        <dbReference type="ARBA" id="ARBA00022806"/>
    </source>
</evidence>
<dbReference type="InterPro" id="IPR017932">
    <property type="entry name" value="GATase_2_dom"/>
</dbReference>
<evidence type="ECO:0000256" key="18">
    <source>
        <dbReference type="ARBA" id="ARBA00023242"/>
    </source>
</evidence>
<feature type="compositionally biased region" description="Pro residues" evidence="22">
    <location>
        <begin position="802"/>
        <end position="815"/>
    </location>
</feature>
<dbReference type="GO" id="GO:0006048">
    <property type="term" value="P:UDP-N-acetylglucosamine biosynthetic process"/>
    <property type="evidence" value="ECO:0007669"/>
    <property type="project" value="UniProtKB-UniPathway"/>
</dbReference>
<dbReference type="EC" id="3.6.4.12" evidence="6"/>
<dbReference type="GO" id="GO:0000727">
    <property type="term" value="P:double-strand break repair via break-induced replication"/>
    <property type="evidence" value="ECO:0007669"/>
    <property type="project" value="TreeGrafter"/>
</dbReference>
<feature type="compositionally biased region" description="Polar residues" evidence="22">
    <location>
        <begin position="451"/>
        <end position="480"/>
    </location>
</feature>
<dbReference type="GO" id="GO:0004360">
    <property type="term" value="F:glutamine-fructose-6-phosphate transaminase (isomerizing) activity"/>
    <property type="evidence" value="ECO:0007669"/>
    <property type="project" value="UniProtKB-EC"/>
</dbReference>
<dbReference type="GO" id="GO:0005524">
    <property type="term" value="F:ATP binding"/>
    <property type="evidence" value="ECO:0007669"/>
    <property type="project" value="UniProtKB-KW"/>
</dbReference>
<keyword evidence="18" id="KW-0539">Nucleus</keyword>
<evidence type="ECO:0000256" key="12">
    <source>
        <dbReference type="ARBA" id="ARBA00022741"/>
    </source>
</evidence>
<evidence type="ECO:0000256" key="5">
    <source>
        <dbReference type="ARBA" id="ARBA00008010"/>
    </source>
</evidence>
<dbReference type="Pfam" id="PF14551">
    <property type="entry name" value="MCM_N"/>
    <property type="match status" value="1"/>
</dbReference>
<dbReference type="InterPro" id="IPR003593">
    <property type="entry name" value="AAA+_ATPase"/>
</dbReference>
<feature type="domain" description="SIS" evidence="25">
    <location>
        <begin position="2323"/>
        <end position="2462"/>
    </location>
</feature>
<dbReference type="Pfam" id="PF01380">
    <property type="entry name" value="SIS"/>
    <property type="match status" value="1"/>
</dbReference>
<dbReference type="PRINTS" id="PR01659">
    <property type="entry name" value="MCMPROTEIN3"/>
</dbReference>
<dbReference type="GO" id="GO:0017116">
    <property type="term" value="F:single-stranded DNA helicase activity"/>
    <property type="evidence" value="ECO:0007669"/>
    <property type="project" value="TreeGrafter"/>
</dbReference>
<dbReference type="InterPro" id="IPR001208">
    <property type="entry name" value="MCM_dom"/>
</dbReference>
<dbReference type="InterPro" id="IPR031327">
    <property type="entry name" value="MCM"/>
</dbReference>
<keyword evidence="9" id="KW-0808">Transferase</keyword>
<evidence type="ECO:0000256" key="13">
    <source>
        <dbReference type="ARBA" id="ARBA00022801"/>
    </source>
</evidence>
<comment type="pathway">
    <text evidence="4">Nucleotide-sugar biosynthesis; UDP-N-acetyl-alpha-D-glucosamine biosynthesis; alpha-D-glucosamine 6-phosphate from D-fructose 6-phosphate: step 1/1.</text>
</comment>
<feature type="region of interest" description="Disordered" evidence="22">
    <location>
        <begin position="81"/>
        <end position="168"/>
    </location>
</feature>
<feature type="region of interest" description="Disordered" evidence="22">
    <location>
        <begin position="1"/>
        <end position="67"/>
    </location>
</feature>
<dbReference type="InterPro" id="IPR008046">
    <property type="entry name" value="Mcm3"/>
</dbReference>
<dbReference type="EMBL" id="CWKI01000002">
    <property type="protein sequence ID" value="CTR05143.1"/>
    <property type="molecule type" value="Genomic_DNA"/>
</dbReference>
<feature type="compositionally biased region" description="Low complexity" evidence="22">
    <location>
        <begin position="120"/>
        <end position="140"/>
    </location>
</feature>
<dbReference type="GO" id="GO:0006271">
    <property type="term" value="P:DNA strand elongation involved in DNA replication"/>
    <property type="evidence" value="ECO:0007669"/>
    <property type="project" value="TreeGrafter"/>
</dbReference>
<evidence type="ECO:0000256" key="20">
    <source>
        <dbReference type="ARBA" id="ARBA00033302"/>
    </source>
</evidence>
<feature type="non-terminal residue" evidence="26">
    <location>
        <position position="2462"/>
    </location>
</feature>
<evidence type="ECO:0000256" key="1">
    <source>
        <dbReference type="ARBA" id="ARBA00001031"/>
    </source>
</evidence>
<feature type="compositionally biased region" description="Basic and acidic residues" evidence="22">
    <location>
        <begin position="302"/>
        <end position="324"/>
    </location>
</feature>
<keyword evidence="12 21" id="KW-0547">Nucleotide-binding</keyword>
<dbReference type="PRINTS" id="PR01657">
    <property type="entry name" value="MCMFAMILY"/>
</dbReference>
<comment type="catalytic activity">
    <reaction evidence="1">
        <text>D-fructose 6-phosphate + L-glutamine = D-glucosamine 6-phosphate + L-glutamate</text>
        <dbReference type="Rhea" id="RHEA:13237"/>
        <dbReference type="ChEBI" id="CHEBI:29985"/>
        <dbReference type="ChEBI" id="CHEBI:58359"/>
        <dbReference type="ChEBI" id="CHEBI:58725"/>
        <dbReference type="ChEBI" id="CHEBI:61527"/>
        <dbReference type="EC" id="2.6.1.16"/>
    </reaction>
</comment>
<dbReference type="GO" id="GO:1902975">
    <property type="term" value="P:mitotic DNA replication initiation"/>
    <property type="evidence" value="ECO:0007669"/>
    <property type="project" value="TreeGrafter"/>
</dbReference>
<keyword evidence="17 21" id="KW-0238">DNA-binding</keyword>
<dbReference type="PROSITE" id="PS50051">
    <property type="entry name" value="MCM_2"/>
    <property type="match status" value="1"/>
</dbReference>
<keyword evidence="11" id="KW-0677">Repeat</keyword>
<dbReference type="CDD" id="cd05008">
    <property type="entry name" value="SIS_GlmS_GlmD_1"/>
    <property type="match status" value="1"/>
</dbReference>
<dbReference type="SUPFAM" id="SSF53697">
    <property type="entry name" value="SIS domain"/>
    <property type="match status" value="1"/>
</dbReference>
<dbReference type="Pfam" id="PF17855">
    <property type="entry name" value="MCM_lid"/>
    <property type="match status" value="1"/>
</dbReference>
<feature type="domain" description="Glutamine amidotransferase type-2" evidence="24">
    <location>
        <begin position="1948"/>
        <end position="2250"/>
    </location>
</feature>
<dbReference type="GO" id="GO:0006279">
    <property type="term" value="P:premeiotic DNA replication"/>
    <property type="evidence" value="ECO:0007669"/>
    <property type="project" value="UniProtKB-ARBA"/>
</dbReference>
<dbReference type="InterPro" id="IPR046348">
    <property type="entry name" value="SIS_dom_sf"/>
</dbReference>
<keyword evidence="15 21" id="KW-0067">ATP-binding</keyword>
<feature type="compositionally biased region" description="Low complexity" evidence="22">
    <location>
        <begin position="358"/>
        <end position="368"/>
    </location>
</feature>
<feature type="region of interest" description="Disordered" evidence="22">
    <location>
        <begin position="354"/>
        <end position="380"/>
    </location>
</feature>
<dbReference type="FunFam" id="3.40.50.10490:FF:000001">
    <property type="entry name" value="Glutamine--fructose-6-phosphate aminotransferase [isomerizing]"/>
    <property type="match status" value="1"/>
</dbReference>